<gene>
    <name evidence="1" type="primary">wzy</name>
</gene>
<accession>A0A075TAR2</accession>
<dbReference type="RefSeq" id="WP_021518761.1">
    <property type="nucleotide sequence ID" value="NZ_CAMPRX010000033.1"/>
</dbReference>
<name>A0A075TAR2_ECOLX</name>
<proteinExistence type="predicted"/>
<dbReference type="AlphaFoldDB" id="A0A075TAR2"/>
<sequence length="425" mass="47530">MYYNFLVLIFIYTVFGFKLSLLGTANDDKNSSLLASIRIDDIVIVLFLIVYFFKGRTGVGFLKKKPVLFFLLYVSISLFSTIYNSAFGEVDFISSLLFTLRPLEYCIYIALGYELGKTNFSPDKLLKFYVVYCIILIIGQTLGIIGGVSNFSFNRAIANTGGPWELAAVSAFLMMYFLVKRNPFFGGFSGVILLLTQSRITLVGTLITILFRNLNLITSLLKKKIVLLSFVGLVIVGLSSVTVSLVINGQDNNDSTNGVTARFESFGNNDTISTINDIFTNTSAAANRQDYFNRTYGDGLNDIIANAGNGDASAFIRFTRWVTLIKTASENVINFLIGLGPSYAGMAVDGNYVRMFVETGVIGLLAYIIFLVSCLKHIKQKILKDYIIILVITALFIDIFVTFKAMFFLWFFYGYYLSRKNRDEV</sequence>
<dbReference type="EMBL" id="KJ739595">
    <property type="protein sequence ID" value="AIG56894.1"/>
    <property type="molecule type" value="Genomic_DNA"/>
</dbReference>
<evidence type="ECO:0000313" key="1">
    <source>
        <dbReference type="EMBL" id="AIG56894.1"/>
    </source>
</evidence>
<dbReference type="PATRIC" id="fig|562.10497.peg.570"/>
<protein>
    <submittedName>
        <fullName evidence="1">O-antigen polymerase</fullName>
    </submittedName>
</protein>
<reference evidence="1" key="1">
    <citation type="submission" date="2014-12" db="EMBL/GenBank/DDBJ databases">
        <authorList>
            <person name="Yan X."/>
            <person name="Fratamico P.M."/>
            <person name="Tebbs R.S."/>
            <person name="O'Connell C.D."/>
            <person name="Baranzoni G.M."/>
            <person name="Swimley M."/>
            <person name="Debroy C."/>
            <person name="Liu Y."/>
        </authorList>
    </citation>
    <scope>NUCLEOTIDE SEQUENCE</scope>
    <source>
        <strain evidence="1">Bi 316-42</strain>
    </source>
</reference>
<organism evidence="1">
    <name type="scientific">Escherichia coli</name>
    <dbReference type="NCBI Taxonomy" id="562"/>
    <lineage>
        <taxon>Bacteria</taxon>
        <taxon>Pseudomonadati</taxon>
        <taxon>Pseudomonadota</taxon>
        <taxon>Gammaproteobacteria</taxon>
        <taxon>Enterobacterales</taxon>
        <taxon>Enterobacteriaceae</taxon>
        <taxon>Escherichia</taxon>
    </lineage>
</organism>